<keyword evidence="2" id="KW-1185">Reference proteome</keyword>
<comment type="caution">
    <text evidence="1">The sequence shown here is derived from an EMBL/GenBank/DDBJ whole genome shotgun (WGS) entry which is preliminary data.</text>
</comment>
<evidence type="ECO:0000313" key="2">
    <source>
        <dbReference type="Proteomes" id="UP000321490"/>
    </source>
</evidence>
<dbReference type="OrthoDB" id="3214694at2"/>
<accession>A0A562INF9</accession>
<name>A0A562INF9_9ACTN</name>
<gene>
    <name evidence="1" type="ORF">JD78_00984</name>
</gene>
<dbReference type="EMBL" id="VLKF01000001">
    <property type="protein sequence ID" value="TWH72468.1"/>
    <property type="molecule type" value="Genomic_DNA"/>
</dbReference>
<proteinExistence type="predicted"/>
<evidence type="ECO:0008006" key="3">
    <source>
        <dbReference type="Google" id="ProtNLM"/>
    </source>
</evidence>
<dbReference type="Proteomes" id="UP000321490">
    <property type="component" value="Unassembled WGS sequence"/>
</dbReference>
<dbReference type="AlphaFoldDB" id="A0A562INF9"/>
<evidence type="ECO:0000313" key="1">
    <source>
        <dbReference type="EMBL" id="TWH72468.1"/>
    </source>
</evidence>
<organism evidence="1 2">
    <name type="scientific">Modestobacter roseus</name>
    <dbReference type="NCBI Taxonomy" id="1181884"/>
    <lineage>
        <taxon>Bacteria</taxon>
        <taxon>Bacillati</taxon>
        <taxon>Actinomycetota</taxon>
        <taxon>Actinomycetes</taxon>
        <taxon>Geodermatophilales</taxon>
        <taxon>Geodermatophilaceae</taxon>
        <taxon>Modestobacter</taxon>
    </lineage>
</organism>
<sequence length="182" mass="19444">MTTATWLLLAVAVLVVLLLGWAAWTLTRLRRLAGRVRRAREVLDAALLRRAELAAAVARERADDLGPELAAALAAAAAGARAPTAGDREAAENRLGGLLRRVPPEARPPELQDTGMRVGLARRFYNDAVRDTLVLRRGRPARLLRLHTGRPLPRYFDIDDGLDAVLTGPGAGAVSGAGRLPG</sequence>
<dbReference type="Gene3D" id="1.20.1440.20">
    <property type="entry name" value="LemA-like domain"/>
    <property type="match status" value="1"/>
</dbReference>
<reference evidence="1 2" key="1">
    <citation type="submission" date="2019-07" db="EMBL/GenBank/DDBJ databases">
        <title>R&amp;d 2014.</title>
        <authorList>
            <person name="Klenk H.-P."/>
        </authorList>
    </citation>
    <scope>NUCLEOTIDE SEQUENCE [LARGE SCALE GENOMIC DNA]</scope>
    <source>
        <strain evidence="1 2">DSM 45764</strain>
    </source>
</reference>
<dbReference type="RefSeq" id="WP_153360706.1">
    <property type="nucleotide sequence ID" value="NZ_JABGDC010000087.1"/>
</dbReference>
<dbReference type="InterPro" id="IPR023353">
    <property type="entry name" value="LemA-like_dom_sf"/>
</dbReference>
<dbReference type="SUPFAM" id="SSF140478">
    <property type="entry name" value="LemA-like"/>
    <property type="match status" value="1"/>
</dbReference>
<protein>
    <recommendedName>
        <fullName evidence="3">LemA protein</fullName>
    </recommendedName>
</protein>